<organism evidence="2 3">
    <name type="scientific">Bosea massiliensis</name>
    <dbReference type="NCBI Taxonomy" id="151419"/>
    <lineage>
        <taxon>Bacteria</taxon>
        <taxon>Pseudomonadati</taxon>
        <taxon>Pseudomonadota</taxon>
        <taxon>Alphaproteobacteria</taxon>
        <taxon>Hyphomicrobiales</taxon>
        <taxon>Boseaceae</taxon>
        <taxon>Bosea</taxon>
    </lineage>
</organism>
<proteinExistence type="predicted"/>
<evidence type="ECO:0000313" key="3">
    <source>
        <dbReference type="Proteomes" id="UP001596060"/>
    </source>
</evidence>
<gene>
    <name evidence="2" type="ORF">ACFPN9_29015</name>
</gene>
<sequence>MSNENDKPAARVAPAANVTLLGARTREITLEYPAEWEGKTYDKVTVRRMTPVEVGEFVAAAAAGSDLPMAMLDIPEELFRALDNDDQEQIEEAIFDFLPRRLQTVLLLDQGSGVDTSPPSQASSEAASSSTSA</sequence>
<feature type="region of interest" description="Disordered" evidence="1">
    <location>
        <begin position="110"/>
        <end position="133"/>
    </location>
</feature>
<reference evidence="3" key="1">
    <citation type="journal article" date="2019" name="Int. J. Syst. Evol. Microbiol.">
        <title>The Global Catalogue of Microorganisms (GCM) 10K type strain sequencing project: providing services to taxonomists for standard genome sequencing and annotation.</title>
        <authorList>
            <consortium name="The Broad Institute Genomics Platform"/>
            <consortium name="The Broad Institute Genome Sequencing Center for Infectious Disease"/>
            <person name="Wu L."/>
            <person name="Ma J."/>
        </authorList>
    </citation>
    <scope>NUCLEOTIDE SEQUENCE [LARGE SCALE GENOMIC DNA]</scope>
    <source>
        <strain evidence="3">CCUG 43117</strain>
    </source>
</reference>
<dbReference type="EMBL" id="JBHSLU010000161">
    <property type="protein sequence ID" value="MFC5509258.1"/>
    <property type="molecule type" value="Genomic_DNA"/>
</dbReference>
<protein>
    <submittedName>
        <fullName evidence="2">Phage tail assembly protein</fullName>
    </submittedName>
</protein>
<dbReference type="Proteomes" id="UP001596060">
    <property type="component" value="Unassembled WGS sequence"/>
</dbReference>
<name>A0ABW0PBH5_9HYPH</name>
<evidence type="ECO:0000313" key="2">
    <source>
        <dbReference type="EMBL" id="MFC5509258.1"/>
    </source>
</evidence>
<keyword evidence="3" id="KW-1185">Reference proteome</keyword>
<comment type="caution">
    <text evidence="2">The sequence shown here is derived from an EMBL/GenBank/DDBJ whole genome shotgun (WGS) entry which is preliminary data.</text>
</comment>
<evidence type="ECO:0000256" key="1">
    <source>
        <dbReference type="SAM" id="MobiDB-lite"/>
    </source>
</evidence>
<feature type="compositionally biased region" description="Low complexity" evidence="1">
    <location>
        <begin position="116"/>
        <end position="133"/>
    </location>
</feature>
<dbReference type="RefSeq" id="WP_377818013.1">
    <property type="nucleotide sequence ID" value="NZ_JBHSLU010000161.1"/>
</dbReference>
<accession>A0ABW0PBH5</accession>